<evidence type="ECO:0000313" key="3">
    <source>
        <dbReference type="EMBL" id="OZI71904.1"/>
    </source>
</evidence>
<evidence type="ECO:0000256" key="1">
    <source>
        <dbReference type="ARBA" id="ARBA00006987"/>
    </source>
</evidence>
<dbReference type="PANTHER" id="PTHR42928:SF5">
    <property type="entry name" value="BLR1237 PROTEIN"/>
    <property type="match status" value="1"/>
</dbReference>
<dbReference type="Proteomes" id="UP000216429">
    <property type="component" value="Unassembled WGS sequence"/>
</dbReference>
<dbReference type="InterPro" id="IPR005064">
    <property type="entry name" value="BUG"/>
</dbReference>
<comment type="caution">
    <text evidence="3">The sequence shown here is derived from an EMBL/GenBank/DDBJ whole genome shotgun (WGS) entry which is preliminary data.</text>
</comment>
<dbReference type="SUPFAM" id="SSF53850">
    <property type="entry name" value="Periplasmic binding protein-like II"/>
    <property type="match status" value="1"/>
</dbReference>
<feature type="chain" id="PRO_5012627786" evidence="2">
    <location>
        <begin position="23"/>
        <end position="324"/>
    </location>
</feature>
<comment type="similarity">
    <text evidence="1">Belongs to the UPF0065 (bug) family.</text>
</comment>
<dbReference type="PIRSF" id="PIRSF017082">
    <property type="entry name" value="YflP"/>
    <property type="match status" value="1"/>
</dbReference>
<dbReference type="Pfam" id="PF03401">
    <property type="entry name" value="TctC"/>
    <property type="match status" value="1"/>
</dbReference>
<evidence type="ECO:0000313" key="4">
    <source>
        <dbReference type="Proteomes" id="UP000216429"/>
    </source>
</evidence>
<dbReference type="CDD" id="cd13578">
    <property type="entry name" value="PBP2_Bug27"/>
    <property type="match status" value="1"/>
</dbReference>
<gene>
    <name evidence="3" type="ORF">CAL22_19165</name>
</gene>
<sequence>MNALMRSIAAIAVLGLSSTAWSAQTDYPTKPITLVVPFSAGGVVDSIARIVGERLSTKYGQPVIIENRAGAGGSIGTAYVANSPADGYTLLTVSTYFSVLPSVMDGVKWSPTKDFTAIANVGMIPNVIVVNPNNPANTFQELLAKAKTGSPLTYSSPGVGTSNHLTGELLSQQTHTDMVHVPYKGQSDALSDLLAGRVDMMALTSALAGQYVKAGKLKALAVATNVRSSALPSVPTVEEASDLKDFDVRSWFGFVAPAKTPDAVVNRLAADIAQVLDEKETTEKLAALGLQRDYQGPKDYQASIAKEQERWKKVVQEAGINGKN</sequence>
<keyword evidence="4" id="KW-1185">Reference proteome</keyword>
<dbReference type="Gene3D" id="3.40.190.150">
    <property type="entry name" value="Bordetella uptake gene, domain 1"/>
    <property type="match status" value="1"/>
</dbReference>
<proteinExistence type="inferred from homology"/>
<reference evidence="4" key="1">
    <citation type="submission" date="2017-05" db="EMBL/GenBank/DDBJ databases">
        <title>Complete and WGS of Bordetella genogroups.</title>
        <authorList>
            <person name="Spilker T."/>
            <person name="Lipuma J."/>
        </authorList>
    </citation>
    <scope>NUCLEOTIDE SEQUENCE [LARGE SCALE GENOMIC DNA]</scope>
    <source>
        <strain evidence="4">AU6712</strain>
    </source>
</reference>
<accession>A0A261VCN8</accession>
<dbReference type="EMBL" id="NEVU01000003">
    <property type="protein sequence ID" value="OZI71904.1"/>
    <property type="molecule type" value="Genomic_DNA"/>
</dbReference>
<keyword evidence="2" id="KW-0732">Signal</keyword>
<dbReference type="InterPro" id="IPR042100">
    <property type="entry name" value="Bug_dom1"/>
</dbReference>
<dbReference type="AlphaFoldDB" id="A0A261VCN8"/>
<organism evidence="3 4">
    <name type="scientific">Bordetella genomosp. 12</name>
    <dbReference type="NCBI Taxonomy" id="463035"/>
    <lineage>
        <taxon>Bacteria</taxon>
        <taxon>Pseudomonadati</taxon>
        <taxon>Pseudomonadota</taxon>
        <taxon>Betaproteobacteria</taxon>
        <taxon>Burkholderiales</taxon>
        <taxon>Alcaligenaceae</taxon>
        <taxon>Bordetella</taxon>
    </lineage>
</organism>
<name>A0A261VCN8_9BORD</name>
<protein>
    <submittedName>
        <fullName evidence="3">ABC transporter substrate-binding protein</fullName>
    </submittedName>
</protein>
<dbReference type="PANTHER" id="PTHR42928">
    <property type="entry name" value="TRICARBOXYLATE-BINDING PROTEIN"/>
    <property type="match status" value="1"/>
</dbReference>
<evidence type="ECO:0000256" key="2">
    <source>
        <dbReference type="SAM" id="SignalP"/>
    </source>
</evidence>
<feature type="signal peptide" evidence="2">
    <location>
        <begin position="1"/>
        <end position="22"/>
    </location>
</feature>
<dbReference type="Gene3D" id="3.40.190.10">
    <property type="entry name" value="Periplasmic binding protein-like II"/>
    <property type="match status" value="1"/>
</dbReference>